<evidence type="ECO:0000256" key="3">
    <source>
        <dbReference type="ARBA" id="ARBA00022473"/>
    </source>
</evidence>
<evidence type="ECO:0000313" key="10">
    <source>
        <dbReference type="Proteomes" id="UP000270296"/>
    </source>
</evidence>
<keyword evidence="3 8" id="KW-0217">Developmental protein</keyword>
<dbReference type="WBParaSite" id="SBAD_0000150101-mRNA-1">
    <property type="protein sequence ID" value="SBAD_0000150101-mRNA-1"/>
    <property type="gene ID" value="SBAD_0000150101"/>
</dbReference>
<dbReference type="OrthoDB" id="7445603at2759"/>
<evidence type="ECO:0000256" key="5">
    <source>
        <dbReference type="ARBA" id="ARBA00022530"/>
    </source>
</evidence>
<organism evidence="11">
    <name type="scientific">Soboliphyme baturini</name>
    <dbReference type="NCBI Taxonomy" id="241478"/>
    <lineage>
        <taxon>Eukaryota</taxon>
        <taxon>Metazoa</taxon>
        <taxon>Ecdysozoa</taxon>
        <taxon>Nematoda</taxon>
        <taxon>Enoplea</taxon>
        <taxon>Dorylaimia</taxon>
        <taxon>Dioctophymatida</taxon>
        <taxon>Dioctophymatoidea</taxon>
        <taxon>Soboliphymatidae</taxon>
        <taxon>Soboliphyme</taxon>
    </lineage>
</organism>
<dbReference type="Proteomes" id="UP000270296">
    <property type="component" value="Unassembled WGS sequence"/>
</dbReference>
<evidence type="ECO:0000256" key="2">
    <source>
        <dbReference type="ARBA" id="ARBA00005683"/>
    </source>
</evidence>
<dbReference type="GO" id="GO:0016055">
    <property type="term" value="P:Wnt signaling pathway"/>
    <property type="evidence" value="ECO:0007669"/>
    <property type="project" value="UniProtKB-KW"/>
</dbReference>
<protein>
    <recommendedName>
        <fullName evidence="8">Protein Wnt</fullName>
    </recommendedName>
</protein>
<name>A0A183ICU5_9BILA</name>
<dbReference type="InterPro" id="IPR005817">
    <property type="entry name" value="Wnt"/>
</dbReference>
<evidence type="ECO:0000256" key="4">
    <source>
        <dbReference type="ARBA" id="ARBA00022525"/>
    </source>
</evidence>
<dbReference type="GO" id="GO:0005576">
    <property type="term" value="C:extracellular region"/>
    <property type="evidence" value="ECO:0007669"/>
    <property type="project" value="InterPro"/>
</dbReference>
<reference evidence="9 10" key="2">
    <citation type="submission" date="2018-11" db="EMBL/GenBank/DDBJ databases">
        <authorList>
            <consortium name="Pathogen Informatics"/>
        </authorList>
    </citation>
    <scope>NUCLEOTIDE SEQUENCE [LARGE SCALE GENOMIC DNA]</scope>
</reference>
<sequence length="224" mass="25026">MRNYDGGVKCVADKPPDSVRHDERCLKSIGTVWARRRVTKAQPIVHTALRVPGRESGNSSICAFASFLNCASSHLTVEIKSRVDMFLTVTKSLIPLLLICLFNQPTVPIRWLAIGHMKQFWNESHHCPKNGVERKKYGLIGAQTKLCKRHADLMPIIMRAAAQTATVCQNEFSDRRWNCSSIRLVPKLTPDLTKGRSSDDDSGHQELACRMISLGCQEAKANAQ</sequence>
<evidence type="ECO:0000256" key="6">
    <source>
        <dbReference type="ARBA" id="ARBA00022687"/>
    </source>
</evidence>
<comment type="similarity">
    <text evidence="2 8">Belongs to the Wnt family.</text>
</comment>
<evidence type="ECO:0000313" key="11">
    <source>
        <dbReference type="WBParaSite" id="SBAD_0000150101-mRNA-1"/>
    </source>
</evidence>
<evidence type="ECO:0000256" key="8">
    <source>
        <dbReference type="RuleBase" id="RU003500"/>
    </source>
</evidence>
<evidence type="ECO:0000313" key="9">
    <source>
        <dbReference type="EMBL" id="VDO94342.1"/>
    </source>
</evidence>
<keyword evidence="4" id="KW-0964">Secreted</keyword>
<keyword evidence="5" id="KW-0272">Extracellular matrix</keyword>
<comment type="subcellular location">
    <subcellularLocation>
        <location evidence="1 8">Secreted</location>
        <location evidence="1 8">Extracellular space</location>
        <location evidence="1 8">Extracellular matrix</location>
    </subcellularLocation>
</comment>
<reference evidence="11" key="1">
    <citation type="submission" date="2016-06" db="UniProtKB">
        <authorList>
            <consortium name="WormBaseParasite"/>
        </authorList>
    </citation>
    <scope>IDENTIFICATION</scope>
</reference>
<comment type="function">
    <text evidence="8">Ligand for members of the frizzled family of seven transmembrane receptors.</text>
</comment>
<evidence type="ECO:0000256" key="1">
    <source>
        <dbReference type="ARBA" id="ARBA00004498"/>
    </source>
</evidence>
<evidence type="ECO:0000256" key="7">
    <source>
        <dbReference type="ARBA" id="ARBA00023157"/>
    </source>
</evidence>
<keyword evidence="6 8" id="KW-0879">Wnt signaling pathway</keyword>
<dbReference type="EMBL" id="UZAM01006826">
    <property type="protein sequence ID" value="VDO94342.1"/>
    <property type="molecule type" value="Genomic_DNA"/>
</dbReference>
<dbReference type="Pfam" id="PF00110">
    <property type="entry name" value="wnt"/>
    <property type="match status" value="1"/>
</dbReference>
<accession>A0A183ICU5</accession>
<keyword evidence="10" id="KW-1185">Reference proteome</keyword>
<dbReference type="AlphaFoldDB" id="A0A183ICU5"/>
<dbReference type="GO" id="GO:0005102">
    <property type="term" value="F:signaling receptor binding"/>
    <property type="evidence" value="ECO:0007669"/>
    <property type="project" value="InterPro"/>
</dbReference>
<keyword evidence="7" id="KW-1015">Disulfide bond</keyword>
<gene>
    <name evidence="9" type="ORF">SBAD_LOCUS1439</name>
</gene>
<proteinExistence type="inferred from homology"/>